<dbReference type="RefSeq" id="WP_160110028.1">
    <property type="nucleotide sequence ID" value="NZ_FCON02000034.1"/>
</dbReference>
<feature type="transmembrane region" description="Helical" evidence="7">
    <location>
        <begin position="103"/>
        <end position="121"/>
    </location>
</feature>
<comment type="caution">
    <text evidence="8">The sequence shown here is derived from an EMBL/GenBank/DDBJ whole genome shotgun (WGS) entry which is preliminary data.</text>
</comment>
<dbReference type="AlphaFoldDB" id="A0A158J3Z5"/>
<evidence type="ECO:0000313" key="9">
    <source>
        <dbReference type="Proteomes" id="UP000054770"/>
    </source>
</evidence>
<evidence type="ECO:0000256" key="4">
    <source>
        <dbReference type="ARBA" id="ARBA00022692"/>
    </source>
</evidence>
<dbReference type="EMBL" id="FCON02000034">
    <property type="protein sequence ID" value="SAL63672.1"/>
    <property type="molecule type" value="Genomic_DNA"/>
</dbReference>
<gene>
    <name evidence="8" type="ORF">AWB68_03429</name>
</gene>
<feature type="transmembrane region" description="Helical" evidence="7">
    <location>
        <begin position="39"/>
        <end position="69"/>
    </location>
</feature>
<evidence type="ECO:0000313" key="8">
    <source>
        <dbReference type="EMBL" id="SAL63672.1"/>
    </source>
</evidence>
<keyword evidence="6 7" id="KW-0472">Membrane</keyword>
<reference evidence="8" key="1">
    <citation type="submission" date="2016-01" db="EMBL/GenBank/DDBJ databases">
        <authorList>
            <person name="Peeters C."/>
        </authorList>
    </citation>
    <scope>NUCLEOTIDE SEQUENCE [LARGE SCALE GENOMIC DNA]</scope>
    <source>
        <strain evidence="8">LMG 22940</strain>
    </source>
</reference>
<evidence type="ECO:0000256" key="5">
    <source>
        <dbReference type="ARBA" id="ARBA00022989"/>
    </source>
</evidence>
<evidence type="ECO:0000256" key="2">
    <source>
        <dbReference type="ARBA" id="ARBA00005914"/>
    </source>
</evidence>
<keyword evidence="4 7" id="KW-0812">Transmembrane</keyword>
<feature type="transmembrane region" description="Helical" evidence="7">
    <location>
        <begin position="169"/>
        <end position="193"/>
    </location>
</feature>
<dbReference type="PANTHER" id="PTHR10464">
    <property type="entry name" value="UREA TRANSPORTER"/>
    <property type="match status" value="1"/>
</dbReference>
<dbReference type="Pfam" id="PF03253">
    <property type="entry name" value="UT"/>
    <property type="match status" value="1"/>
</dbReference>
<evidence type="ECO:0000256" key="3">
    <source>
        <dbReference type="ARBA" id="ARBA00022475"/>
    </source>
</evidence>
<accession>A0A158J3Z5</accession>
<dbReference type="Gene3D" id="1.10.3430.10">
    <property type="entry name" value="Ammonium transporter AmtB like domains"/>
    <property type="match status" value="1"/>
</dbReference>
<name>A0A158J3Z5_9BURK</name>
<organism evidence="8 9">
    <name type="scientific">Caballeronia choica</name>
    <dbReference type="NCBI Taxonomy" id="326476"/>
    <lineage>
        <taxon>Bacteria</taxon>
        <taxon>Pseudomonadati</taxon>
        <taxon>Pseudomonadota</taxon>
        <taxon>Betaproteobacteria</taxon>
        <taxon>Burkholderiales</taxon>
        <taxon>Burkholderiaceae</taxon>
        <taxon>Caballeronia</taxon>
    </lineage>
</organism>
<sequence length="305" mass="31147">MSTAFSPASGIHEPLRHFRSFARSIGQIVLQRNAATGALIVAALCAFSPRLACALVIGALTGNVIAYIVEDADSPTMRDDLYGFNGALAALAAFTFIRDDSQAGAVAIVSAMLATGLSFRLGQALQRWRLPAYSSPAILVTWCWLPLFADPASGAASVVGSTPVAWLEAVPAGFAPIVFASGSVAGLLFLAAFLAARPACAAWALAGSTLGLALHALGGAPAVILLSGACGFNATLTALALSGKGVRVALTGIIVTVLIERIAVWLGIPALTAPFVLASWGVQALMQRFDASANPGDSHVVHPST</sequence>
<evidence type="ECO:0000256" key="1">
    <source>
        <dbReference type="ARBA" id="ARBA00004651"/>
    </source>
</evidence>
<proteinExistence type="inferred from homology"/>
<dbReference type="OrthoDB" id="9002779at2"/>
<dbReference type="PANTHER" id="PTHR10464:SF4">
    <property type="entry name" value="UREA TRANSPORTER"/>
    <property type="match status" value="1"/>
</dbReference>
<evidence type="ECO:0000256" key="7">
    <source>
        <dbReference type="SAM" id="Phobius"/>
    </source>
</evidence>
<keyword evidence="3" id="KW-1003">Cell membrane</keyword>
<dbReference type="InterPro" id="IPR029020">
    <property type="entry name" value="Ammonium/urea_transptr"/>
</dbReference>
<dbReference type="InterPro" id="IPR004937">
    <property type="entry name" value="Urea_transporter"/>
</dbReference>
<comment type="subcellular location">
    <subcellularLocation>
        <location evidence="1">Cell membrane</location>
        <topology evidence="1">Multi-pass membrane protein</topology>
    </subcellularLocation>
</comment>
<dbReference type="GO" id="GO:0005886">
    <property type="term" value="C:plasma membrane"/>
    <property type="evidence" value="ECO:0007669"/>
    <property type="project" value="UniProtKB-SubCell"/>
</dbReference>
<feature type="transmembrane region" description="Helical" evidence="7">
    <location>
        <begin position="200"/>
        <end position="217"/>
    </location>
</feature>
<feature type="transmembrane region" description="Helical" evidence="7">
    <location>
        <begin position="81"/>
        <end position="97"/>
    </location>
</feature>
<keyword evidence="5 7" id="KW-1133">Transmembrane helix</keyword>
<comment type="similarity">
    <text evidence="2">Belongs to the urea transporter family.</text>
</comment>
<feature type="transmembrane region" description="Helical" evidence="7">
    <location>
        <begin position="130"/>
        <end position="149"/>
    </location>
</feature>
<protein>
    <submittedName>
        <fullName evidence="8">Urea transporter</fullName>
    </submittedName>
</protein>
<dbReference type="GO" id="GO:0015204">
    <property type="term" value="F:urea transmembrane transporter activity"/>
    <property type="evidence" value="ECO:0007669"/>
    <property type="project" value="InterPro"/>
</dbReference>
<dbReference type="Proteomes" id="UP000054770">
    <property type="component" value="Unassembled WGS sequence"/>
</dbReference>
<keyword evidence="9" id="KW-1185">Reference proteome</keyword>
<evidence type="ECO:0000256" key="6">
    <source>
        <dbReference type="ARBA" id="ARBA00023136"/>
    </source>
</evidence>